<dbReference type="Proteomes" id="UP001196980">
    <property type="component" value="Unassembled WGS sequence"/>
</dbReference>
<comment type="similarity">
    <text evidence="1 2">Belongs to the EF-Ts family.</text>
</comment>
<dbReference type="InterPro" id="IPR001816">
    <property type="entry name" value="Transl_elong_EFTs/EF1B"/>
</dbReference>
<evidence type="ECO:0000256" key="1">
    <source>
        <dbReference type="HAMAP-Rule" id="MF_00050"/>
    </source>
</evidence>
<evidence type="ECO:0000313" key="6">
    <source>
        <dbReference type="Proteomes" id="UP001196980"/>
    </source>
</evidence>
<gene>
    <name evidence="1 5" type="primary">tsf</name>
    <name evidence="5" type="ORF">HWQ67_11920</name>
</gene>
<dbReference type="NCBIfam" id="TIGR00116">
    <property type="entry name" value="tsf"/>
    <property type="match status" value="1"/>
</dbReference>
<evidence type="ECO:0000256" key="2">
    <source>
        <dbReference type="RuleBase" id="RU000642"/>
    </source>
</evidence>
<evidence type="ECO:0000256" key="3">
    <source>
        <dbReference type="RuleBase" id="RU000643"/>
    </source>
</evidence>
<comment type="caution">
    <text evidence="5">The sequence shown here is derived from an EMBL/GenBank/DDBJ whole genome shotgun (WGS) entry which is preliminary data.</text>
</comment>
<keyword evidence="1" id="KW-0963">Cytoplasm</keyword>
<feature type="domain" description="Translation elongation factor EFTs/EF1B dimerisation" evidence="4">
    <location>
        <begin position="56"/>
        <end position="196"/>
    </location>
</feature>
<sequence length="217" mass="23744">MSISASMVKELREQTGVGMMECKKALTETDGDFNKAMDLLRKKGLASAAKRSGKKASQGVVFSYIHMDKIGVMLELNCETDFVAKTDDFKELAKDIAMHIAAANPSYINPSDVPEQVVEREKDIYRAQVVGKPANIVDKIVEGKLDKFYADTCLVKQIFVKDTEGKLTIQDIISGKIAKVGENILVRRFVRYQVGETLQDEAAAAGCGDVDTASATQ</sequence>
<dbReference type="PROSITE" id="PS01126">
    <property type="entry name" value="EF_TS_1"/>
    <property type="match status" value="1"/>
</dbReference>
<dbReference type="InterPro" id="IPR018101">
    <property type="entry name" value="Transl_elong_Ts_CS"/>
</dbReference>
<dbReference type="EMBL" id="JABXWD010000230">
    <property type="protein sequence ID" value="MBV6342294.1"/>
    <property type="molecule type" value="Genomic_DNA"/>
</dbReference>
<accession>A0ABS6S1L7</accession>
<evidence type="ECO:0000313" key="5">
    <source>
        <dbReference type="EMBL" id="MBV6342294.1"/>
    </source>
</evidence>
<comment type="subcellular location">
    <subcellularLocation>
        <location evidence="1 3">Cytoplasm</location>
    </subcellularLocation>
</comment>
<dbReference type="PANTHER" id="PTHR11741">
    <property type="entry name" value="ELONGATION FACTOR TS"/>
    <property type="match status" value="1"/>
</dbReference>
<dbReference type="InterPro" id="IPR014039">
    <property type="entry name" value="Transl_elong_EFTs/EF1B_dimer"/>
</dbReference>
<organism evidence="5 6">
    <name type="scientific">Candidatus Magnetobacterium casense</name>
    <dbReference type="NCBI Taxonomy" id="1455061"/>
    <lineage>
        <taxon>Bacteria</taxon>
        <taxon>Pseudomonadati</taxon>
        <taxon>Nitrospirota</taxon>
        <taxon>Thermodesulfovibrionia</taxon>
        <taxon>Thermodesulfovibrionales</taxon>
        <taxon>Candidatus Magnetobacteriaceae</taxon>
        <taxon>Candidatus Magnetobacterium</taxon>
    </lineage>
</organism>
<dbReference type="Pfam" id="PF00889">
    <property type="entry name" value="EF_TS"/>
    <property type="match status" value="1"/>
</dbReference>
<dbReference type="GO" id="GO:0003746">
    <property type="term" value="F:translation elongation factor activity"/>
    <property type="evidence" value="ECO:0007669"/>
    <property type="project" value="UniProtKB-KW"/>
</dbReference>
<keyword evidence="1 2" id="KW-0648">Protein biosynthesis</keyword>
<proteinExistence type="inferred from homology"/>
<feature type="region of interest" description="Involved in Mg(2+) ion dislocation from EF-Tu" evidence="1">
    <location>
        <begin position="80"/>
        <end position="83"/>
    </location>
</feature>
<dbReference type="CDD" id="cd14275">
    <property type="entry name" value="UBA_EF-Ts"/>
    <property type="match status" value="1"/>
</dbReference>
<keyword evidence="6" id="KW-1185">Reference proteome</keyword>
<reference evidence="5 6" key="1">
    <citation type="journal article" date="2020" name="J Geophys Res Biogeosci">
        <title>Magnetotaxis as an Adaptation to Enable Bacterial Shuttling of Microbial Sulfur and Sulfur Cycling Across Aquatic Oxic#Anoxic Interfaces.</title>
        <authorList>
            <person name="Li J."/>
            <person name="Liu P."/>
            <person name="Wang J."/>
            <person name="Roberts A.P."/>
            <person name="Pan Y."/>
        </authorList>
    </citation>
    <scope>NUCLEOTIDE SEQUENCE [LARGE SCALE GENOMIC DNA]</scope>
    <source>
        <strain evidence="5 6">MYR-1_YQ</strain>
    </source>
</reference>
<dbReference type="HAMAP" id="MF_00050">
    <property type="entry name" value="EF_Ts"/>
    <property type="match status" value="1"/>
</dbReference>
<dbReference type="PANTHER" id="PTHR11741:SF0">
    <property type="entry name" value="ELONGATION FACTOR TS, MITOCHONDRIAL"/>
    <property type="match status" value="1"/>
</dbReference>
<keyword evidence="1 2" id="KW-0251">Elongation factor</keyword>
<protein>
    <recommendedName>
        <fullName evidence="1 2">Elongation factor Ts</fullName>
        <shortName evidence="1">EF-Ts</shortName>
    </recommendedName>
</protein>
<dbReference type="PROSITE" id="PS01127">
    <property type="entry name" value="EF_TS_2"/>
    <property type="match status" value="1"/>
</dbReference>
<name>A0ABS6S1L7_9BACT</name>
<evidence type="ECO:0000259" key="4">
    <source>
        <dbReference type="Pfam" id="PF00889"/>
    </source>
</evidence>
<comment type="function">
    <text evidence="1 2">Associates with the EF-Tu.GDP complex and induces the exchange of GDP to GTP. It remains bound to the aminoacyl-tRNA.EF-Tu.GTP complex up to the GTP hydrolysis stage on the ribosome.</text>
</comment>
<dbReference type="RefSeq" id="WP_218252915.1">
    <property type="nucleotide sequence ID" value="NZ_JABXWD010000230.1"/>
</dbReference>